<evidence type="ECO:0000313" key="1">
    <source>
        <dbReference type="EMBL" id="WZE63463.1"/>
    </source>
</evidence>
<dbReference type="EMBL" id="OR756649">
    <property type="protein sequence ID" value="WZE63463.1"/>
    <property type="molecule type" value="Genomic_DNA"/>
</dbReference>
<reference evidence="1" key="1">
    <citation type="submission" date="2023-10" db="EMBL/GenBank/DDBJ databases">
        <title>Two new lytic phages for Micrococcus sp. strain 1402.</title>
        <authorList>
            <person name="Petrzik K."/>
        </authorList>
    </citation>
    <scope>NUCLEOTIDE SEQUENCE</scope>
</reference>
<name>A0AAU6R687_9CAUD</name>
<proteinExistence type="predicted"/>
<organism evidence="1">
    <name type="scientific">Micrococcus phage Kurnik</name>
    <dbReference type="NCBI Taxonomy" id="3092208"/>
    <lineage>
        <taxon>Viruses</taxon>
        <taxon>Duplodnaviria</taxon>
        <taxon>Heunggongvirae</taxon>
        <taxon>Uroviricota</taxon>
        <taxon>Caudoviricetes</taxon>
    </lineage>
</organism>
<protein>
    <submittedName>
        <fullName evidence="1">Head-to-tail adaptor</fullName>
    </submittedName>
</protein>
<accession>A0AAU6R687</accession>
<sequence length="126" mass="14122">MVAQSPLTLAVNLRLTKEYIEFDPVELVLTPRVGVPDGEGGIKKTLGTPREPQTFSLIEPGNSGFQQPIVTDTGSQYTIDFMLLGEVSTVFEKDDVFVHDGHEYKILEIMPFNGYERRGVVIRHGW</sequence>